<proteinExistence type="predicted"/>
<keyword evidence="3" id="KW-1185">Reference proteome</keyword>
<protein>
    <recommendedName>
        <fullName evidence="4">Secreted protein</fullName>
    </recommendedName>
</protein>
<sequence length="205" mass="20476">MEAASGTATAEGTTAGGARPPAGPGHARPGVKHWAVVAAGCAAVVAGALAAGPASGTPAPIRPAPRALPAAEAPDPAKAELPLDCGPFPVKISVHFGADLGDGKPGTVAAAHCDAENGTPPDAVFLLGPGPDGRPVVLATLLSEQENLTVSRLALRSDGVITGHAQGYSSDDVPRFSPDVSLDLTWTRQGARWTRTQTQAPPARA</sequence>
<evidence type="ECO:0008006" key="4">
    <source>
        <dbReference type="Google" id="ProtNLM"/>
    </source>
</evidence>
<organism evidence="2 3">
    <name type="scientific">Kitasatospora indigofera</name>
    <dbReference type="NCBI Taxonomy" id="67307"/>
    <lineage>
        <taxon>Bacteria</taxon>
        <taxon>Bacillati</taxon>
        <taxon>Actinomycetota</taxon>
        <taxon>Actinomycetes</taxon>
        <taxon>Kitasatosporales</taxon>
        <taxon>Streptomycetaceae</taxon>
        <taxon>Kitasatospora</taxon>
    </lineage>
</organism>
<evidence type="ECO:0000313" key="2">
    <source>
        <dbReference type="EMBL" id="GHH74585.1"/>
    </source>
</evidence>
<dbReference type="GeneID" id="95354551"/>
<feature type="region of interest" description="Disordered" evidence="1">
    <location>
        <begin position="1"/>
        <end position="29"/>
    </location>
</feature>
<dbReference type="RefSeq" id="WP_190212381.1">
    <property type="nucleotide sequence ID" value="NZ_BNBO01000023.1"/>
</dbReference>
<dbReference type="AlphaFoldDB" id="A0A919FY74"/>
<feature type="compositionally biased region" description="Low complexity" evidence="1">
    <location>
        <begin position="1"/>
        <end position="28"/>
    </location>
</feature>
<dbReference type="Proteomes" id="UP000617734">
    <property type="component" value="Unassembled WGS sequence"/>
</dbReference>
<gene>
    <name evidence="2" type="ORF">GCM10018781_41520</name>
</gene>
<comment type="caution">
    <text evidence="2">The sequence shown here is derived from an EMBL/GenBank/DDBJ whole genome shotgun (WGS) entry which is preliminary data.</text>
</comment>
<evidence type="ECO:0000313" key="3">
    <source>
        <dbReference type="Proteomes" id="UP000617734"/>
    </source>
</evidence>
<dbReference type="EMBL" id="BNBO01000023">
    <property type="protein sequence ID" value="GHH74585.1"/>
    <property type="molecule type" value="Genomic_DNA"/>
</dbReference>
<name>A0A919FY74_9ACTN</name>
<accession>A0A919FY74</accession>
<reference evidence="2" key="1">
    <citation type="journal article" date="2014" name="Int. J. Syst. Evol. Microbiol.">
        <title>Complete genome sequence of Corynebacterium casei LMG S-19264T (=DSM 44701T), isolated from a smear-ripened cheese.</title>
        <authorList>
            <consortium name="US DOE Joint Genome Institute (JGI-PGF)"/>
            <person name="Walter F."/>
            <person name="Albersmeier A."/>
            <person name="Kalinowski J."/>
            <person name="Ruckert C."/>
        </authorList>
    </citation>
    <scope>NUCLEOTIDE SEQUENCE</scope>
    <source>
        <strain evidence="2">JCM 4646</strain>
    </source>
</reference>
<evidence type="ECO:0000256" key="1">
    <source>
        <dbReference type="SAM" id="MobiDB-lite"/>
    </source>
</evidence>
<reference evidence="2" key="2">
    <citation type="submission" date="2020-09" db="EMBL/GenBank/DDBJ databases">
        <authorList>
            <person name="Sun Q."/>
            <person name="Ohkuma M."/>
        </authorList>
    </citation>
    <scope>NUCLEOTIDE SEQUENCE</scope>
    <source>
        <strain evidence="2">JCM 4646</strain>
    </source>
</reference>